<keyword evidence="10" id="KW-1185">Reference proteome</keyword>
<dbReference type="SUPFAM" id="SSF48317">
    <property type="entry name" value="Acid phosphatase/Vanadium-dependent haloperoxidase"/>
    <property type="match status" value="1"/>
</dbReference>
<evidence type="ECO:0000313" key="10">
    <source>
        <dbReference type="Proteomes" id="UP000268652"/>
    </source>
</evidence>
<reference evidence="10 11" key="1">
    <citation type="submission" date="2018-09" db="EMBL/GenBank/DDBJ databases">
        <title>Streptomyces sp. nov. DS1-2, an endophytic actinomycete isolated from roots of Dendrobium scabrilingue.</title>
        <authorList>
            <person name="Kuncharoen N."/>
            <person name="Kudo T."/>
            <person name="Ohkuma M."/>
            <person name="Yuki M."/>
            <person name="Tanasupawat S."/>
        </authorList>
    </citation>
    <scope>NUCLEOTIDE SEQUENCE [LARGE SCALE GENOMIC DNA]</scope>
    <source>
        <strain evidence="8 11">AZ1-7</strain>
        <strain evidence="9 10">DS1-2</strain>
    </source>
</reference>
<evidence type="ECO:0000256" key="4">
    <source>
        <dbReference type="ARBA" id="ARBA00022801"/>
    </source>
</evidence>
<evidence type="ECO:0000259" key="7">
    <source>
        <dbReference type="PROSITE" id="PS50146"/>
    </source>
</evidence>
<dbReference type="PANTHER" id="PTHR14969">
    <property type="entry name" value="SPHINGOSINE-1-PHOSPHATE PHOSPHOHYDROLASE"/>
    <property type="match status" value="1"/>
</dbReference>
<keyword evidence="2" id="KW-1003">Cell membrane</keyword>
<keyword evidence="4" id="KW-0378">Hydrolase</keyword>
<dbReference type="SUPFAM" id="SSF111331">
    <property type="entry name" value="NAD kinase/diacylglycerol kinase-like"/>
    <property type="match status" value="1"/>
</dbReference>
<evidence type="ECO:0000256" key="2">
    <source>
        <dbReference type="ARBA" id="ARBA00022475"/>
    </source>
</evidence>
<dbReference type="InterPro" id="IPR036938">
    <property type="entry name" value="PAP2/HPO_sf"/>
</dbReference>
<evidence type="ECO:0000256" key="1">
    <source>
        <dbReference type="ARBA" id="ARBA00004651"/>
    </source>
</evidence>
<evidence type="ECO:0000256" key="3">
    <source>
        <dbReference type="ARBA" id="ARBA00022692"/>
    </source>
</evidence>
<dbReference type="Pfam" id="PF00781">
    <property type="entry name" value="DAGK_cat"/>
    <property type="match status" value="1"/>
</dbReference>
<evidence type="ECO:0000313" key="11">
    <source>
        <dbReference type="Proteomes" id="UP000275024"/>
    </source>
</evidence>
<evidence type="ECO:0000313" key="8">
    <source>
        <dbReference type="EMBL" id="RKN11991.1"/>
    </source>
</evidence>
<dbReference type="CDD" id="cd01610">
    <property type="entry name" value="PAP2_like"/>
    <property type="match status" value="1"/>
</dbReference>
<dbReference type="SMART" id="SM00046">
    <property type="entry name" value="DAGKc"/>
    <property type="match status" value="1"/>
</dbReference>
<keyword evidence="3" id="KW-0812">Transmembrane</keyword>
<dbReference type="GO" id="GO:0016787">
    <property type="term" value="F:hydrolase activity"/>
    <property type="evidence" value="ECO:0007669"/>
    <property type="project" value="UniProtKB-KW"/>
</dbReference>
<comment type="subcellular location">
    <subcellularLocation>
        <location evidence="1">Cell membrane</location>
        <topology evidence="1">Multi-pass membrane protein</topology>
    </subcellularLocation>
</comment>
<dbReference type="InterPro" id="IPR001206">
    <property type="entry name" value="Diacylglycerol_kinase_cat_dom"/>
</dbReference>
<dbReference type="Gene3D" id="2.60.200.40">
    <property type="match status" value="1"/>
</dbReference>
<gene>
    <name evidence="9" type="ORF">D7318_06940</name>
    <name evidence="8" type="ORF">D7319_03540</name>
</gene>
<dbReference type="GO" id="GO:0005886">
    <property type="term" value="C:plasma membrane"/>
    <property type="evidence" value="ECO:0007669"/>
    <property type="project" value="UniProtKB-SubCell"/>
</dbReference>
<accession>A0A3A9WFA8</accession>
<dbReference type="InterPro" id="IPR000326">
    <property type="entry name" value="PAP2/HPO"/>
</dbReference>
<dbReference type="SMART" id="SM00014">
    <property type="entry name" value="acidPPc"/>
    <property type="match status" value="1"/>
</dbReference>
<feature type="domain" description="DAGKc" evidence="7">
    <location>
        <begin position="251"/>
        <end position="328"/>
    </location>
</feature>
<dbReference type="AlphaFoldDB" id="A0A3A9WFA8"/>
<dbReference type="RefSeq" id="WP_120695969.1">
    <property type="nucleotide sequence ID" value="NZ_RBDX01000002.1"/>
</dbReference>
<evidence type="ECO:0000256" key="6">
    <source>
        <dbReference type="ARBA" id="ARBA00023136"/>
    </source>
</evidence>
<dbReference type="GO" id="GO:0016301">
    <property type="term" value="F:kinase activity"/>
    <property type="evidence" value="ECO:0007669"/>
    <property type="project" value="InterPro"/>
</dbReference>
<evidence type="ECO:0000256" key="5">
    <source>
        <dbReference type="ARBA" id="ARBA00022989"/>
    </source>
</evidence>
<dbReference type="Pfam" id="PF01569">
    <property type="entry name" value="PAP2"/>
    <property type="match status" value="1"/>
</dbReference>
<protein>
    <submittedName>
        <fullName evidence="8">Phosphatase PAP2 family protein</fullName>
    </submittedName>
</protein>
<keyword evidence="5" id="KW-1133">Transmembrane helix</keyword>
<dbReference type="InterPro" id="IPR016064">
    <property type="entry name" value="NAD/diacylglycerol_kinase_sf"/>
</dbReference>
<dbReference type="Gene3D" id="3.40.50.10330">
    <property type="entry name" value="Probable inorganic polyphosphate/atp-NAD kinase, domain 1"/>
    <property type="match status" value="1"/>
</dbReference>
<dbReference type="Proteomes" id="UP000268652">
    <property type="component" value="Unassembled WGS sequence"/>
</dbReference>
<comment type="caution">
    <text evidence="8">The sequence shown here is derived from an EMBL/GenBank/DDBJ whole genome shotgun (WGS) entry which is preliminary data.</text>
</comment>
<organism evidence="8 11">
    <name type="scientific">Streptomyces radicis</name>
    <dbReference type="NCBI Taxonomy" id="1750517"/>
    <lineage>
        <taxon>Bacteria</taxon>
        <taxon>Bacillati</taxon>
        <taxon>Actinomycetota</taxon>
        <taxon>Actinomycetes</taxon>
        <taxon>Kitasatosporales</taxon>
        <taxon>Streptomycetaceae</taxon>
        <taxon>Streptomyces</taxon>
    </lineage>
</organism>
<dbReference type="OrthoDB" id="5242960at2"/>
<evidence type="ECO:0000313" key="9">
    <source>
        <dbReference type="EMBL" id="RKN25958.1"/>
    </source>
</evidence>
<keyword evidence="6" id="KW-0472">Membrane</keyword>
<proteinExistence type="predicted"/>
<dbReference type="Gene3D" id="1.20.144.10">
    <property type="entry name" value="Phosphatidic acid phosphatase type 2/haloperoxidase"/>
    <property type="match status" value="1"/>
</dbReference>
<dbReference type="EMBL" id="RBDX01000002">
    <property type="protein sequence ID" value="RKN11991.1"/>
    <property type="molecule type" value="Genomic_DNA"/>
</dbReference>
<dbReference type="EMBL" id="RBDY01000003">
    <property type="protein sequence ID" value="RKN25958.1"/>
    <property type="molecule type" value="Genomic_DNA"/>
</dbReference>
<dbReference type="PANTHER" id="PTHR14969:SF62">
    <property type="entry name" value="DECAPRENYLPHOSPHORYL-5-PHOSPHORIBOSE PHOSPHATASE RV3807C-RELATED"/>
    <property type="match status" value="1"/>
</dbReference>
<name>A0A3A9WFA8_9ACTN</name>
<dbReference type="InterPro" id="IPR017438">
    <property type="entry name" value="ATP-NAD_kinase_N"/>
</dbReference>
<dbReference type="PROSITE" id="PS50146">
    <property type="entry name" value="DAGK"/>
    <property type="match status" value="1"/>
</dbReference>
<sequence>MGWRGDDELGLLSRLDRRVFDRVASAHPPGVQTVLPALSHAADHGRLWFATGSAMAVFGGRAGRRAALRGVAALTLASFATNTIMKYALRRQRPLIDAVPLARRLARQPLTSSFPSGHAASAAAFATGVALESQRYGAAVAPVAAAVAASRVYVGVHYPSDVMAGAVLGVGAAMATGHWWPRRPAPAQRVHHRAEAPALQDGAGLVVVVNDGAGPGAAAADEDRLRMVLPRAEIVQRSNDEDLVALLDDAARRAARAGGALGVCGGDGSVNAAAASAVEHRVPLAVFPGGTLNHFALDTGIQTFEDTAAALRKGDAISVDLSRVRPVGGAEGPTRHFLNTFSLGLYPEVVRARASLERRIGKWPSAAVSLARVLRNGRPVDVELNGYPHRLWLLFAGNGLYSPEGFAPSHRTHLDDGLLDVRLVSADRPLARTRVVCSALTGTLARSRVYAATRVPHLHLGGLGEGGSLAFDGETGPAPASLLLEKVQGRLTVYRPVRSGDEELRPLPAPLT</sequence>
<dbReference type="Proteomes" id="UP000275024">
    <property type="component" value="Unassembled WGS sequence"/>
</dbReference>